<dbReference type="Proteomes" id="UP001597199">
    <property type="component" value="Unassembled WGS sequence"/>
</dbReference>
<proteinExistence type="predicted"/>
<dbReference type="SUPFAM" id="SSF46689">
    <property type="entry name" value="Homeodomain-like"/>
    <property type="match status" value="1"/>
</dbReference>
<feature type="DNA-binding region" description="H-T-H motif" evidence="4">
    <location>
        <begin position="28"/>
        <end position="47"/>
    </location>
</feature>
<keyword evidence="7" id="KW-1185">Reference proteome</keyword>
<evidence type="ECO:0000256" key="2">
    <source>
        <dbReference type="ARBA" id="ARBA00023125"/>
    </source>
</evidence>
<evidence type="ECO:0000313" key="7">
    <source>
        <dbReference type="Proteomes" id="UP001597199"/>
    </source>
</evidence>
<sequence>MEKGAHQRAHLIDVARDLFAAQGYEATTTRALNQAAGTSDGLLYYYFPHGKQDILDTIVEEGLTRRASEFTVDFSHVDSKTALAEQLVRLIDGVWQSLAREDNYQSFIITVRNRMLLSQAGSDWLDGYTNGLEQRILAGLATVGPKLGYSETQIPVLTSIIAALVISPLFTELLLRNQRTLATDQLTELQGQIEFLLAR</sequence>
<evidence type="ECO:0000256" key="1">
    <source>
        <dbReference type="ARBA" id="ARBA00023015"/>
    </source>
</evidence>
<dbReference type="RefSeq" id="WP_204119318.1">
    <property type="nucleotide sequence ID" value="NZ_BOLV01000013.1"/>
</dbReference>
<keyword evidence="2 4" id="KW-0238">DNA-binding</keyword>
<evidence type="ECO:0000259" key="5">
    <source>
        <dbReference type="PROSITE" id="PS50977"/>
    </source>
</evidence>
<organism evidence="6 7">
    <name type="scientific">Lacticaseibacillus suilingensis</name>
    <dbReference type="NCBI Taxonomy" id="2799577"/>
    <lineage>
        <taxon>Bacteria</taxon>
        <taxon>Bacillati</taxon>
        <taxon>Bacillota</taxon>
        <taxon>Bacilli</taxon>
        <taxon>Lactobacillales</taxon>
        <taxon>Lactobacillaceae</taxon>
        <taxon>Lacticaseibacillus</taxon>
    </lineage>
</organism>
<feature type="domain" description="HTH tetR-type" evidence="5">
    <location>
        <begin position="5"/>
        <end position="65"/>
    </location>
</feature>
<keyword evidence="3" id="KW-0804">Transcription</keyword>
<dbReference type="EMBL" id="JBHTOA010000034">
    <property type="protein sequence ID" value="MFD1399594.1"/>
    <property type="molecule type" value="Genomic_DNA"/>
</dbReference>
<gene>
    <name evidence="6" type="ORF">ACFQ41_09780</name>
</gene>
<dbReference type="InterPro" id="IPR001647">
    <property type="entry name" value="HTH_TetR"/>
</dbReference>
<evidence type="ECO:0000256" key="3">
    <source>
        <dbReference type="ARBA" id="ARBA00023163"/>
    </source>
</evidence>
<keyword evidence="1" id="KW-0805">Transcription regulation</keyword>
<comment type="caution">
    <text evidence="6">The sequence shown here is derived from an EMBL/GenBank/DDBJ whole genome shotgun (WGS) entry which is preliminary data.</text>
</comment>
<name>A0ABW4BH84_9LACO</name>
<dbReference type="PANTHER" id="PTHR30055">
    <property type="entry name" value="HTH-TYPE TRANSCRIPTIONAL REGULATOR RUTR"/>
    <property type="match status" value="1"/>
</dbReference>
<accession>A0ABW4BH84</accession>
<evidence type="ECO:0000256" key="4">
    <source>
        <dbReference type="PROSITE-ProRule" id="PRU00335"/>
    </source>
</evidence>
<dbReference type="PROSITE" id="PS50977">
    <property type="entry name" value="HTH_TETR_2"/>
    <property type="match status" value="1"/>
</dbReference>
<dbReference type="Gene3D" id="1.10.357.10">
    <property type="entry name" value="Tetracycline Repressor, domain 2"/>
    <property type="match status" value="1"/>
</dbReference>
<dbReference type="InterPro" id="IPR050109">
    <property type="entry name" value="HTH-type_TetR-like_transc_reg"/>
</dbReference>
<protein>
    <submittedName>
        <fullName evidence="6">TetR/AcrR family transcriptional regulator</fullName>
    </submittedName>
</protein>
<dbReference type="InterPro" id="IPR009057">
    <property type="entry name" value="Homeodomain-like_sf"/>
</dbReference>
<dbReference type="PANTHER" id="PTHR30055:SF234">
    <property type="entry name" value="HTH-TYPE TRANSCRIPTIONAL REGULATOR BETI"/>
    <property type="match status" value="1"/>
</dbReference>
<reference evidence="7" key="1">
    <citation type="journal article" date="2019" name="Int. J. Syst. Evol. Microbiol.">
        <title>The Global Catalogue of Microorganisms (GCM) 10K type strain sequencing project: providing services to taxonomists for standard genome sequencing and annotation.</title>
        <authorList>
            <consortium name="The Broad Institute Genomics Platform"/>
            <consortium name="The Broad Institute Genome Sequencing Center for Infectious Disease"/>
            <person name="Wu L."/>
            <person name="Ma J."/>
        </authorList>
    </citation>
    <scope>NUCLEOTIDE SEQUENCE [LARGE SCALE GENOMIC DNA]</scope>
    <source>
        <strain evidence="7">CCM 9110</strain>
    </source>
</reference>
<dbReference type="Pfam" id="PF00440">
    <property type="entry name" value="TetR_N"/>
    <property type="match status" value="1"/>
</dbReference>
<evidence type="ECO:0000313" key="6">
    <source>
        <dbReference type="EMBL" id="MFD1399594.1"/>
    </source>
</evidence>